<gene>
    <name evidence="1" type="ORF">O181_038602</name>
</gene>
<sequence>MILVKPYYQTREDRFPSRNKSHNPQDIMEIEDSPVPVNKILKARKIRINGKDHRQYLVICKNQTDNKDKWLAEDSIPDEDLQRRRFRASRRAEKYHK</sequence>
<organism evidence="1 2">
    <name type="scientific">Austropuccinia psidii MF-1</name>
    <dbReference type="NCBI Taxonomy" id="1389203"/>
    <lineage>
        <taxon>Eukaryota</taxon>
        <taxon>Fungi</taxon>
        <taxon>Dikarya</taxon>
        <taxon>Basidiomycota</taxon>
        <taxon>Pucciniomycotina</taxon>
        <taxon>Pucciniomycetes</taxon>
        <taxon>Pucciniales</taxon>
        <taxon>Sphaerophragmiaceae</taxon>
        <taxon>Austropuccinia</taxon>
    </lineage>
</organism>
<evidence type="ECO:0000313" key="1">
    <source>
        <dbReference type="EMBL" id="MBW0498887.1"/>
    </source>
</evidence>
<dbReference type="AlphaFoldDB" id="A0A9Q3DF30"/>
<proteinExistence type="predicted"/>
<evidence type="ECO:0008006" key="3">
    <source>
        <dbReference type="Google" id="ProtNLM"/>
    </source>
</evidence>
<name>A0A9Q3DF30_9BASI</name>
<dbReference type="Proteomes" id="UP000765509">
    <property type="component" value="Unassembled WGS sequence"/>
</dbReference>
<keyword evidence="2" id="KW-1185">Reference proteome</keyword>
<evidence type="ECO:0000313" key="2">
    <source>
        <dbReference type="Proteomes" id="UP000765509"/>
    </source>
</evidence>
<protein>
    <recommendedName>
        <fullName evidence="3">Chromo domain-containing protein</fullName>
    </recommendedName>
</protein>
<dbReference type="EMBL" id="AVOT02014958">
    <property type="protein sequence ID" value="MBW0498887.1"/>
    <property type="molecule type" value="Genomic_DNA"/>
</dbReference>
<reference evidence="1" key="1">
    <citation type="submission" date="2021-03" db="EMBL/GenBank/DDBJ databases">
        <title>Draft genome sequence of rust myrtle Austropuccinia psidii MF-1, a brazilian biotype.</title>
        <authorList>
            <person name="Quecine M.C."/>
            <person name="Pachon D.M.R."/>
            <person name="Bonatelli M.L."/>
            <person name="Correr F.H."/>
            <person name="Franceschini L.M."/>
            <person name="Leite T.F."/>
            <person name="Margarido G.R.A."/>
            <person name="Almeida C.A."/>
            <person name="Ferrarezi J.A."/>
            <person name="Labate C.A."/>
        </authorList>
    </citation>
    <scope>NUCLEOTIDE SEQUENCE</scope>
    <source>
        <strain evidence="1">MF-1</strain>
    </source>
</reference>
<comment type="caution">
    <text evidence="1">The sequence shown here is derived from an EMBL/GenBank/DDBJ whole genome shotgun (WGS) entry which is preliminary data.</text>
</comment>
<accession>A0A9Q3DF30</accession>